<accession>K0K961</accession>
<feature type="region of interest" description="Disordered" evidence="1">
    <location>
        <begin position="1"/>
        <end position="31"/>
    </location>
</feature>
<feature type="compositionally biased region" description="Low complexity" evidence="1">
    <location>
        <begin position="77"/>
        <end position="98"/>
    </location>
</feature>
<name>K0K961_WICCF</name>
<sequence length="404" mass="46374">MDNQSIMSQGFEEKENHHQHPNFHLVDAGRTDGLKNTSLNVLNSKKSHKTQIQKQFQQFNQQRQSVRPPPHQQTYHQGPYQQYNQPQQQQTQYGNGPYAQQQYFNSMPPPSIRGVPPPGARSNQSLNSIASSNYGSSNHIPSMLPQGEWYSSSARVSPNKSPSLRLSSLSSNTQFQPIQSDFKNTSPVLSQSGWETPFHEEKLKELEDANEKLSRENEELRRMNEAKYRVVNQENDQLQSNLDSVQLELHKLKLEHNSVKETHKMELKKLREKNCKLENDLDNLTNLAEKSNETTPNGSPRTTISKNSDLDSSSSPNLMQSLPETSKTLQQAQSNIENNDLIQDLMETIKYLKADNNILLNQYEQLTNQVIKDKKLINRLSNVSRYQTKIRKGFNILENVDTFI</sequence>
<keyword evidence="3" id="KW-1185">Reference proteome</keyword>
<proteinExistence type="predicted"/>
<protein>
    <submittedName>
        <fullName evidence="2">Uncharacterized protein</fullName>
    </submittedName>
</protein>
<feature type="compositionally biased region" description="Pro residues" evidence="1">
    <location>
        <begin position="107"/>
        <end position="119"/>
    </location>
</feature>
<reference evidence="2 3" key="1">
    <citation type="journal article" date="2012" name="Eukaryot. Cell">
        <title>Draft genome sequence of Wickerhamomyces ciferrii NRRL Y-1031 F-60-10.</title>
        <authorList>
            <person name="Schneider J."/>
            <person name="Andrea H."/>
            <person name="Blom J."/>
            <person name="Jaenicke S."/>
            <person name="Ruckert C."/>
            <person name="Schorsch C."/>
            <person name="Szczepanowski R."/>
            <person name="Farwick M."/>
            <person name="Goesmann A."/>
            <person name="Puhler A."/>
            <person name="Schaffer S."/>
            <person name="Tauch A."/>
            <person name="Kohler T."/>
            <person name="Brinkrolf K."/>
        </authorList>
    </citation>
    <scope>NUCLEOTIDE SEQUENCE [LARGE SCALE GENOMIC DNA]</scope>
    <source>
        <strain evidence="3">ATCC 14091 / BCRC 22168 / CBS 111 / JCM 3599 / NBRC 0793 / NRRL Y-1031 F-60-10</strain>
    </source>
</reference>
<feature type="compositionally biased region" description="Low complexity" evidence="1">
    <location>
        <begin position="305"/>
        <end position="318"/>
    </location>
</feature>
<dbReference type="HOGENOM" id="CLU_681872_0_0_1"/>
<dbReference type="AlphaFoldDB" id="K0K961"/>
<feature type="compositionally biased region" description="Low complexity" evidence="1">
    <location>
        <begin position="157"/>
        <end position="171"/>
    </location>
</feature>
<evidence type="ECO:0000313" key="2">
    <source>
        <dbReference type="EMBL" id="CCH41430.1"/>
    </source>
</evidence>
<evidence type="ECO:0000313" key="3">
    <source>
        <dbReference type="Proteomes" id="UP000009328"/>
    </source>
</evidence>
<feature type="region of interest" description="Disordered" evidence="1">
    <location>
        <begin position="286"/>
        <end position="321"/>
    </location>
</feature>
<gene>
    <name evidence="2" type="ORF">BN7_971</name>
</gene>
<dbReference type="Proteomes" id="UP000009328">
    <property type="component" value="Unassembled WGS sequence"/>
</dbReference>
<feature type="compositionally biased region" description="Polar residues" evidence="1">
    <location>
        <begin position="286"/>
        <end position="304"/>
    </location>
</feature>
<dbReference type="EMBL" id="CAIF01000020">
    <property type="protein sequence ID" value="CCH41430.1"/>
    <property type="molecule type" value="Genomic_DNA"/>
</dbReference>
<organism evidence="2 3">
    <name type="scientific">Wickerhamomyces ciferrii (strain ATCC 14091 / BCRC 22168 / CBS 111 / JCM 3599 / NBRC 0793 / NRRL Y-1031 F-60-10)</name>
    <name type="common">Yeast</name>
    <name type="synonym">Pichia ciferrii</name>
    <dbReference type="NCBI Taxonomy" id="1206466"/>
    <lineage>
        <taxon>Eukaryota</taxon>
        <taxon>Fungi</taxon>
        <taxon>Dikarya</taxon>
        <taxon>Ascomycota</taxon>
        <taxon>Saccharomycotina</taxon>
        <taxon>Saccharomycetes</taxon>
        <taxon>Phaffomycetales</taxon>
        <taxon>Wickerhamomycetaceae</taxon>
        <taxon>Wickerhamomyces</taxon>
    </lineage>
</organism>
<dbReference type="InParanoid" id="K0K961"/>
<comment type="caution">
    <text evidence="2">The sequence shown here is derived from an EMBL/GenBank/DDBJ whole genome shotgun (WGS) entry which is preliminary data.</text>
</comment>
<feature type="region of interest" description="Disordered" evidence="1">
    <location>
        <begin position="57"/>
        <end position="139"/>
    </location>
</feature>
<feature type="compositionally biased region" description="Polar residues" evidence="1">
    <location>
        <begin position="121"/>
        <end position="139"/>
    </location>
</feature>
<evidence type="ECO:0000256" key="1">
    <source>
        <dbReference type="SAM" id="MobiDB-lite"/>
    </source>
</evidence>
<feature type="region of interest" description="Disordered" evidence="1">
    <location>
        <begin position="152"/>
        <end position="171"/>
    </location>
</feature>